<proteinExistence type="predicted"/>
<feature type="compositionally biased region" description="Low complexity" evidence="1">
    <location>
        <begin position="311"/>
        <end position="329"/>
    </location>
</feature>
<feature type="region of interest" description="Disordered" evidence="1">
    <location>
        <begin position="31"/>
        <end position="299"/>
    </location>
</feature>
<name>A0A166XW38_9PEZI</name>
<evidence type="ECO:0000313" key="2">
    <source>
        <dbReference type="EMBL" id="KZL77006.1"/>
    </source>
</evidence>
<organism evidence="2 3">
    <name type="scientific">Colletotrichum tofieldiae</name>
    <dbReference type="NCBI Taxonomy" id="708197"/>
    <lineage>
        <taxon>Eukaryota</taxon>
        <taxon>Fungi</taxon>
        <taxon>Dikarya</taxon>
        <taxon>Ascomycota</taxon>
        <taxon>Pezizomycotina</taxon>
        <taxon>Sordariomycetes</taxon>
        <taxon>Hypocreomycetidae</taxon>
        <taxon>Glomerellales</taxon>
        <taxon>Glomerellaceae</taxon>
        <taxon>Colletotrichum</taxon>
        <taxon>Colletotrichum spaethianum species complex</taxon>
    </lineage>
</organism>
<protein>
    <submittedName>
        <fullName evidence="2">Uncharacterized protein</fullName>
    </submittedName>
</protein>
<sequence>MESFRQISDDCIEEGCTSVALHSKYCLFHGKKRRQENGDNQSNVFKTAGGSSRSRSGSGSSKPAVKQDSPQHLGRTRAEEQSKGRQSRPWRRNSQDESNLVSSTGSQATVRKSNLPPDLVGRIVMTARKSTYSPVPSKRRTEMMSSSFHDNPASTHASGFGSPTTHQRSASGSFNPFQSFVNTAHTSSPSNTTKRVFNNPTNEMPASSATAAEKRSQGRAKKGGTDSGISSSNTSPATLTSQVSQTPIARPGTDNGTPFVGSLDDHWVSGGRKSESIAKDSVSGFMPSGGSRSFDSLPYVRTNRLPPMQLKSAPSALRSASSKAAIASASKRKRDSSSESTSQSSSPDEIDRDNIQALPRMHGSNVVYSEAQTNATVSATSQRPNGVFDIHSGVSQTQRQWNGPNMFHTRAALNPIVLSSSDDEDEEDGMGSKNVWRVNPFYRQSRHLILPADGEYPRNANRPSITGIADYQRTEPDQPRKKLNCEEHRLQLCATFDSAKFDAMVYGQAEATSPPEGVLLPAALINSLATAQPSGEGREQFYMKLDPRIHWPHNRSEQWYNLKMEEIKARGGRKANFGKAAQRMRQQRLEGERRDEEEKRAIEQGLPVPITKPAQPWSHHRHMDFGDVPEEELPGYVRKNPEWLQATAWMRQNREQNLHRNKEAATLRAAGLPWEHLFSRGGH</sequence>
<dbReference type="EMBL" id="LFIV01000011">
    <property type="protein sequence ID" value="KZL77006.1"/>
    <property type="molecule type" value="Genomic_DNA"/>
</dbReference>
<feature type="compositionally biased region" description="Polar residues" evidence="1">
    <location>
        <begin position="227"/>
        <end position="247"/>
    </location>
</feature>
<feature type="compositionally biased region" description="Basic and acidic residues" evidence="1">
    <location>
        <begin position="263"/>
        <end position="278"/>
    </location>
</feature>
<keyword evidence="3" id="KW-1185">Reference proteome</keyword>
<feature type="compositionally biased region" description="Polar residues" evidence="1">
    <location>
        <begin position="143"/>
        <end position="210"/>
    </location>
</feature>
<evidence type="ECO:0000313" key="3">
    <source>
        <dbReference type="Proteomes" id="UP000076552"/>
    </source>
</evidence>
<dbReference type="AlphaFoldDB" id="A0A166XW38"/>
<evidence type="ECO:0000256" key="1">
    <source>
        <dbReference type="SAM" id="MobiDB-lite"/>
    </source>
</evidence>
<feature type="compositionally biased region" description="Low complexity" evidence="1">
    <location>
        <begin position="49"/>
        <end position="61"/>
    </location>
</feature>
<dbReference type="STRING" id="708197.A0A166XW38"/>
<feature type="region of interest" description="Disordered" evidence="1">
    <location>
        <begin position="311"/>
        <end position="351"/>
    </location>
</feature>
<reference evidence="2 3" key="1">
    <citation type="submission" date="2015-06" db="EMBL/GenBank/DDBJ databases">
        <title>Survival trade-offs in plant roots during colonization by closely related pathogenic and mutualistic fungi.</title>
        <authorList>
            <person name="Hacquard S."/>
            <person name="Kracher B."/>
            <person name="Hiruma K."/>
            <person name="Weinman A."/>
            <person name="Muench P."/>
            <person name="Garrido Oter R."/>
            <person name="Ver Loren van Themaat E."/>
            <person name="Dallerey J.-F."/>
            <person name="Damm U."/>
            <person name="Henrissat B."/>
            <person name="Lespinet O."/>
            <person name="Thon M."/>
            <person name="Kemen E."/>
            <person name="McHardy A.C."/>
            <person name="Schulze-Lefert P."/>
            <person name="O'Connell R.J."/>
        </authorList>
    </citation>
    <scope>NUCLEOTIDE SEQUENCE [LARGE SCALE GENOMIC DNA]</scope>
    <source>
        <strain evidence="2 3">0861</strain>
    </source>
</reference>
<gene>
    <name evidence="2" type="ORF">CT0861_09484</name>
</gene>
<accession>A0A166XW38</accession>
<dbReference type="Proteomes" id="UP000076552">
    <property type="component" value="Unassembled WGS sequence"/>
</dbReference>
<feature type="compositionally biased region" description="Polar residues" evidence="1">
    <location>
        <begin position="96"/>
        <end position="112"/>
    </location>
</feature>
<comment type="caution">
    <text evidence="2">The sequence shown here is derived from an EMBL/GenBank/DDBJ whole genome shotgun (WGS) entry which is preliminary data.</text>
</comment>